<keyword evidence="2" id="KW-1185">Reference proteome</keyword>
<organism evidence="1 2">
    <name type="scientific">Racocetra fulgida</name>
    <dbReference type="NCBI Taxonomy" id="60492"/>
    <lineage>
        <taxon>Eukaryota</taxon>
        <taxon>Fungi</taxon>
        <taxon>Fungi incertae sedis</taxon>
        <taxon>Mucoromycota</taxon>
        <taxon>Glomeromycotina</taxon>
        <taxon>Glomeromycetes</taxon>
        <taxon>Diversisporales</taxon>
        <taxon>Gigasporaceae</taxon>
        <taxon>Racocetra</taxon>
    </lineage>
</organism>
<proteinExistence type="predicted"/>
<dbReference type="AlphaFoldDB" id="A0A9N9KFA4"/>
<reference evidence="1" key="1">
    <citation type="submission" date="2021-06" db="EMBL/GenBank/DDBJ databases">
        <authorList>
            <person name="Kallberg Y."/>
            <person name="Tangrot J."/>
            <person name="Rosling A."/>
        </authorList>
    </citation>
    <scope>NUCLEOTIDE SEQUENCE</scope>
    <source>
        <strain evidence="1">IN212</strain>
    </source>
</reference>
<comment type="caution">
    <text evidence="1">The sequence shown here is derived from an EMBL/GenBank/DDBJ whole genome shotgun (WGS) entry which is preliminary data.</text>
</comment>
<evidence type="ECO:0000313" key="2">
    <source>
        <dbReference type="Proteomes" id="UP000789396"/>
    </source>
</evidence>
<dbReference type="Proteomes" id="UP000789396">
    <property type="component" value="Unassembled WGS sequence"/>
</dbReference>
<sequence length="48" mass="5531">AIEINFTNSASIVLISPYICWLYGNNTQILFQLKYVDLTAYKDKAFNI</sequence>
<accession>A0A9N9KFA4</accession>
<dbReference type="EMBL" id="CAJVPZ010103124">
    <property type="protein sequence ID" value="CAG8823042.1"/>
    <property type="molecule type" value="Genomic_DNA"/>
</dbReference>
<evidence type="ECO:0000313" key="1">
    <source>
        <dbReference type="EMBL" id="CAG8823042.1"/>
    </source>
</evidence>
<feature type="non-terminal residue" evidence="1">
    <location>
        <position position="1"/>
    </location>
</feature>
<protein>
    <submittedName>
        <fullName evidence="1">19564_t:CDS:1</fullName>
    </submittedName>
</protein>
<gene>
    <name evidence="1" type="ORF">RFULGI_LOCUS19810</name>
</gene>
<feature type="non-terminal residue" evidence="1">
    <location>
        <position position="48"/>
    </location>
</feature>
<name>A0A9N9KFA4_9GLOM</name>